<evidence type="ECO:0000313" key="4">
    <source>
        <dbReference type="EMBL" id="MBS2097365.1"/>
    </source>
</evidence>
<dbReference type="SMART" id="SM00448">
    <property type="entry name" value="REC"/>
    <property type="match status" value="1"/>
</dbReference>
<accession>A0ABS5JRA5</accession>
<feature type="domain" description="HTH LytTR-type" evidence="3">
    <location>
        <begin position="148"/>
        <end position="254"/>
    </location>
</feature>
<proteinExistence type="predicted"/>
<organism evidence="4 5">
    <name type="scientific">Carboxylicivirga linearis</name>
    <dbReference type="NCBI Taxonomy" id="1628157"/>
    <lineage>
        <taxon>Bacteria</taxon>
        <taxon>Pseudomonadati</taxon>
        <taxon>Bacteroidota</taxon>
        <taxon>Bacteroidia</taxon>
        <taxon>Marinilabiliales</taxon>
        <taxon>Marinilabiliaceae</taxon>
        <taxon>Carboxylicivirga</taxon>
    </lineage>
</organism>
<dbReference type="InterPro" id="IPR011006">
    <property type="entry name" value="CheY-like_superfamily"/>
</dbReference>
<evidence type="ECO:0000259" key="3">
    <source>
        <dbReference type="PROSITE" id="PS50930"/>
    </source>
</evidence>
<dbReference type="PANTHER" id="PTHR37299:SF1">
    <property type="entry name" value="STAGE 0 SPORULATION PROTEIN A HOMOLOG"/>
    <property type="match status" value="1"/>
</dbReference>
<sequence>MMKILLVEDEHLAVKRLESLLKSLQPNFEIVSVCDSVKQAVKWLLSGNKPDLAFFDIQLSDGLSFEIFNQAEVTFPVVFTTAYDHYAVKAFEVNGLDYLLKPIEEEHLQRALDKFKSGQNKLNDALKVALMNAAGQLKRNDFKTRYLIKVGEHLKMVETSSISFAYSMDKANYIRTFEGRTYNVDQSLEQMELQLDPEVFFRISRKFLVNINAIADMLTYGNSRLKLKLSGMDKDDEIIVSRDKVKIFKEWLER</sequence>
<evidence type="ECO:0000313" key="5">
    <source>
        <dbReference type="Proteomes" id="UP000708576"/>
    </source>
</evidence>
<dbReference type="InterPro" id="IPR046947">
    <property type="entry name" value="LytR-like"/>
</dbReference>
<dbReference type="Gene3D" id="3.40.50.2300">
    <property type="match status" value="1"/>
</dbReference>
<comment type="caution">
    <text evidence="4">The sequence shown here is derived from an EMBL/GenBank/DDBJ whole genome shotgun (WGS) entry which is preliminary data.</text>
</comment>
<dbReference type="RefSeq" id="WP_212213670.1">
    <property type="nucleotide sequence ID" value="NZ_JAGUCO010000002.1"/>
</dbReference>
<protein>
    <submittedName>
        <fullName evidence="4">Response regulator transcription factor</fullName>
    </submittedName>
</protein>
<dbReference type="EMBL" id="JAGUCO010000002">
    <property type="protein sequence ID" value="MBS2097365.1"/>
    <property type="molecule type" value="Genomic_DNA"/>
</dbReference>
<keyword evidence="5" id="KW-1185">Reference proteome</keyword>
<dbReference type="InterPro" id="IPR007492">
    <property type="entry name" value="LytTR_DNA-bd_dom"/>
</dbReference>
<dbReference type="Gene3D" id="2.40.50.1020">
    <property type="entry name" value="LytTr DNA-binding domain"/>
    <property type="match status" value="1"/>
</dbReference>
<evidence type="ECO:0000259" key="2">
    <source>
        <dbReference type="PROSITE" id="PS50110"/>
    </source>
</evidence>
<dbReference type="PROSITE" id="PS50110">
    <property type="entry name" value="RESPONSE_REGULATORY"/>
    <property type="match status" value="1"/>
</dbReference>
<dbReference type="Pfam" id="PF04397">
    <property type="entry name" value="LytTR"/>
    <property type="match status" value="1"/>
</dbReference>
<dbReference type="PROSITE" id="PS50930">
    <property type="entry name" value="HTH_LYTTR"/>
    <property type="match status" value="1"/>
</dbReference>
<keyword evidence="1" id="KW-0597">Phosphoprotein</keyword>
<dbReference type="PANTHER" id="PTHR37299">
    <property type="entry name" value="TRANSCRIPTIONAL REGULATOR-RELATED"/>
    <property type="match status" value="1"/>
</dbReference>
<reference evidence="4 5" key="1">
    <citation type="journal article" date="2015" name="Int. J. Syst. Evol. Microbiol.">
        <title>Carboxylicivirga linearis sp. nov., isolated from a sea cucumber culture pond.</title>
        <authorList>
            <person name="Wang F.Q."/>
            <person name="Zhou Y.X."/>
            <person name="Lin X.Z."/>
            <person name="Chen G.J."/>
            <person name="Du Z.J."/>
        </authorList>
    </citation>
    <scope>NUCLEOTIDE SEQUENCE [LARGE SCALE GENOMIC DNA]</scope>
    <source>
        <strain evidence="4 5">FB218</strain>
    </source>
</reference>
<dbReference type="Proteomes" id="UP000708576">
    <property type="component" value="Unassembled WGS sequence"/>
</dbReference>
<dbReference type="Pfam" id="PF00072">
    <property type="entry name" value="Response_reg"/>
    <property type="match status" value="1"/>
</dbReference>
<dbReference type="SUPFAM" id="SSF52172">
    <property type="entry name" value="CheY-like"/>
    <property type="match status" value="1"/>
</dbReference>
<feature type="modified residue" description="4-aspartylphosphate" evidence="1">
    <location>
        <position position="56"/>
    </location>
</feature>
<name>A0ABS5JRA5_9BACT</name>
<dbReference type="InterPro" id="IPR001789">
    <property type="entry name" value="Sig_transdc_resp-reg_receiver"/>
</dbReference>
<feature type="domain" description="Response regulatory" evidence="2">
    <location>
        <begin position="3"/>
        <end position="116"/>
    </location>
</feature>
<dbReference type="SMART" id="SM00850">
    <property type="entry name" value="LytTR"/>
    <property type="match status" value="1"/>
</dbReference>
<evidence type="ECO:0000256" key="1">
    <source>
        <dbReference type="PROSITE-ProRule" id="PRU00169"/>
    </source>
</evidence>
<gene>
    <name evidence="4" type="ORF">KEM10_03680</name>
</gene>